<dbReference type="EMBL" id="WRXO01000007">
    <property type="protein sequence ID" value="MVT43391.1"/>
    <property type="molecule type" value="Genomic_DNA"/>
</dbReference>
<dbReference type="RefSeq" id="WP_157302000.1">
    <property type="nucleotide sequence ID" value="NZ_BAAAZB010000015.1"/>
</dbReference>
<comment type="caution">
    <text evidence="2">The sequence shown here is derived from an EMBL/GenBank/DDBJ whole genome shotgun (WGS) entry which is preliminary data.</text>
</comment>
<dbReference type="PROSITE" id="PS51257">
    <property type="entry name" value="PROKAR_LIPOPROTEIN"/>
    <property type="match status" value="1"/>
</dbReference>
<evidence type="ECO:0000256" key="1">
    <source>
        <dbReference type="SAM" id="SignalP"/>
    </source>
</evidence>
<protein>
    <submittedName>
        <fullName evidence="2">Uncharacterized protein</fullName>
    </submittedName>
</protein>
<evidence type="ECO:0000313" key="2">
    <source>
        <dbReference type="EMBL" id="MVT43391.1"/>
    </source>
</evidence>
<proteinExistence type="predicted"/>
<dbReference type="Proteomes" id="UP000468388">
    <property type="component" value="Unassembled WGS sequence"/>
</dbReference>
<organism evidence="2 3">
    <name type="scientific">Chitinophaga oryziterrae</name>
    <dbReference type="NCBI Taxonomy" id="1031224"/>
    <lineage>
        <taxon>Bacteria</taxon>
        <taxon>Pseudomonadati</taxon>
        <taxon>Bacteroidota</taxon>
        <taxon>Chitinophagia</taxon>
        <taxon>Chitinophagales</taxon>
        <taxon>Chitinophagaceae</taxon>
        <taxon>Chitinophaga</taxon>
    </lineage>
</organism>
<accession>A0A6N8JFW6</accession>
<feature type="chain" id="PRO_5027079501" evidence="1">
    <location>
        <begin position="22"/>
        <end position="107"/>
    </location>
</feature>
<keyword evidence="1" id="KW-0732">Signal</keyword>
<dbReference type="OrthoDB" id="86940at2"/>
<evidence type="ECO:0000313" key="3">
    <source>
        <dbReference type="Proteomes" id="UP000468388"/>
    </source>
</evidence>
<reference evidence="2 3" key="1">
    <citation type="submission" date="2019-12" db="EMBL/GenBank/DDBJ databases">
        <title>The draft genomic sequence of strain Chitinophaga oryziterrae JCM 16595.</title>
        <authorList>
            <person name="Zhang X."/>
        </authorList>
    </citation>
    <scope>NUCLEOTIDE SEQUENCE [LARGE SCALE GENOMIC DNA]</scope>
    <source>
        <strain evidence="2 3">JCM 16595</strain>
    </source>
</reference>
<sequence length="107" mass="11978">MLKAILLLTGFFLMVTSCIHHSPAVDVAKSTIIAVNRSHPDSSKIIREDDSILSEFIPENYTILDTISGDLNLDQYPDMIIVLKKMNEAEISFDGYRLPYTLICTAT</sequence>
<keyword evidence="3" id="KW-1185">Reference proteome</keyword>
<name>A0A6N8JFW6_9BACT</name>
<gene>
    <name evidence="2" type="ORF">GO495_22525</name>
</gene>
<feature type="signal peptide" evidence="1">
    <location>
        <begin position="1"/>
        <end position="21"/>
    </location>
</feature>
<dbReference type="AlphaFoldDB" id="A0A6N8JFW6"/>